<name>A0A835TXI0_9PASS</name>
<proteinExistence type="inferred from homology"/>
<dbReference type="GO" id="GO:0140492">
    <property type="term" value="F:metal-dependent deubiquitinase activity"/>
    <property type="evidence" value="ECO:0007669"/>
    <property type="project" value="InterPro"/>
</dbReference>
<organism evidence="10">
    <name type="scientific">Lamprotornis superbus</name>
    <dbReference type="NCBI Taxonomy" id="245042"/>
    <lineage>
        <taxon>Eukaryota</taxon>
        <taxon>Metazoa</taxon>
        <taxon>Chordata</taxon>
        <taxon>Craniata</taxon>
        <taxon>Vertebrata</taxon>
        <taxon>Euteleostomi</taxon>
        <taxon>Archelosauria</taxon>
        <taxon>Archosauria</taxon>
        <taxon>Dinosauria</taxon>
        <taxon>Saurischia</taxon>
        <taxon>Theropoda</taxon>
        <taxon>Coelurosauria</taxon>
        <taxon>Aves</taxon>
        <taxon>Neognathae</taxon>
        <taxon>Neoaves</taxon>
        <taxon>Telluraves</taxon>
        <taxon>Australaves</taxon>
        <taxon>Passeriformes</taxon>
        <taxon>Sturnidae</taxon>
        <taxon>Lamprotornis</taxon>
    </lineage>
</organism>
<dbReference type="Gene3D" id="1.20.58.80">
    <property type="entry name" value="Phosphotransferase system, lactose/cellobiose-type IIA subunit"/>
    <property type="match status" value="1"/>
</dbReference>
<dbReference type="PANTHER" id="PTHR12947">
    <property type="entry name" value="AMSH-LIKE PROTEASE"/>
    <property type="match status" value="1"/>
</dbReference>
<keyword evidence="7" id="KW-0862">Zinc</keyword>
<evidence type="ECO:0000256" key="5">
    <source>
        <dbReference type="ARBA" id="ARBA00022786"/>
    </source>
</evidence>
<dbReference type="GO" id="GO:0070536">
    <property type="term" value="P:protein K63-linked deubiquitination"/>
    <property type="evidence" value="ECO:0007669"/>
    <property type="project" value="InterPro"/>
</dbReference>
<dbReference type="PROSITE" id="PS50249">
    <property type="entry name" value="MPN"/>
    <property type="match status" value="1"/>
</dbReference>
<accession>A0A835TXI0</accession>
<keyword evidence="8" id="KW-0482">Metalloprotease</keyword>
<dbReference type="PANTHER" id="PTHR12947:SF7">
    <property type="entry name" value="AMSH-LIKE PROTEASE"/>
    <property type="match status" value="1"/>
</dbReference>
<dbReference type="OrthoDB" id="3640at2759"/>
<keyword evidence="6" id="KW-0378">Hydrolase</keyword>
<dbReference type="InterPro" id="IPR037518">
    <property type="entry name" value="MPN"/>
</dbReference>
<dbReference type="Pfam" id="PF08969">
    <property type="entry name" value="USP8_dimer"/>
    <property type="match status" value="1"/>
</dbReference>
<feature type="domain" description="MPN" evidence="9">
    <location>
        <begin position="262"/>
        <end position="430"/>
    </location>
</feature>
<comment type="caution">
    <text evidence="10">The sequence shown here is derived from an EMBL/GenBank/DDBJ whole genome shotgun (WGS) entry which is preliminary data.</text>
</comment>
<evidence type="ECO:0000256" key="2">
    <source>
        <dbReference type="ARBA" id="ARBA00010981"/>
    </source>
</evidence>
<dbReference type="AlphaFoldDB" id="A0A835TXI0"/>
<gene>
    <name evidence="11" type="ORF">IHE44_0001635</name>
    <name evidence="10" type="ORF">IHE44_011406</name>
</gene>
<keyword evidence="3 10" id="KW-0645">Protease</keyword>
<keyword evidence="12" id="KW-1185">Reference proteome</keyword>
<dbReference type="SUPFAM" id="SSF102712">
    <property type="entry name" value="JAB1/MPN domain"/>
    <property type="match status" value="1"/>
</dbReference>
<dbReference type="InterPro" id="IPR000555">
    <property type="entry name" value="JAMM/MPN+_dom"/>
</dbReference>
<dbReference type="InterPro" id="IPR015063">
    <property type="entry name" value="USP8_dimer"/>
</dbReference>
<dbReference type="EMBL" id="JADDUC010000052">
    <property type="protein sequence ID" value="KAG0121233.1"/>
    <property type="molecule type" value="Genomic_DNA"/>
</dbReference>
<dbReference type="CDD" id="cd08066">
    <property type="entry name" value="MPN_AMSH_like"/>
    <property type="match status" value="1"/>
</dbReference>
<dbReference type="SUPFAM" id="SSF140856">
    <property type="entry name" value="USP8 N-terminal domain-like"/>
    <property type="match status" value="1"/>
</dbReference>
<dbReference type="FunFam" id="1.20.58.80:FF:000012">
    <property type="entry name" value="AMSH-like protease isoform X1"/>
    <property type="match status" value="1"/>
</dbReference>
<protein>
    <submittedName>
        <fullName evidence="10">AMSH-like protease</fullName>
    </submittedName>
</protein>
<sequence length="451" mass="51989">MREPRKLVAIPDHTDISVSPEERVRALSKLGSNITINEDITPRRYFRSGVEMERMASVYMEEGNLENAFVFYNKFITLFVEKLPNHRDYHQCAVPEKQDIIKKLKEVAFPRTDELKRDLLKKYNLEYQEYMQHKNKCKTEFLKKLEHQKLIEAEKKRIAHMRQQQLESEQFQFFEDQLKKQELARDQRIKESVVMSEQIDGSMLSCISVPENSSLSAVLLEKKERSSTSGCAGHSPPVERVLKPAATLSAVQTQLAEALRGVILPRDLCHKFLLLAEANTVRGIETCGILCGKLVQFNPHICMGKTHLIVLYYPVFQHAGQHRLFEYFLWHLSKTHNEFTITHVIVPKQTAGPDYCDMENVEELFGIQDQYDLLTLGWIHTHPTQTAFLSSVDLHTHCSYQLMLPEAIAIVCSPKHNDTGIFRLTNAGMLEVSACKKKGFHPHTKDPRLFN</sequence>
<reference evidence="10" key="1">
    <citation type="submission" date="2020-10" db="EMBL/GenBank/DDBJ databases">
        <title>Feather gene expression reveals the developmental basis of iridescence in African starlings.</title>
        <authorList>
            <person name="Rubenstein D.R."/>
        </authorList>
    </citation>
    <scope>NUCLEOTIDE SEQUENCE</scope>
    <source>
        <strain evidence="10">SS15</strain>
        <tissue evidence="10">Liver</tissue>
    </source>
</reference>
<keyword evidence="5" id="KW-0833">Ubl conjugation pathway</keyword>
<reference evidence="11 12" key="2">
    <citation type="journal article" date="2021" name="J. Hered.">
        <title>Feather Gene Expression Elucidates the Developmental Basis of Plumage Iridescence in African Starlings.</title>
        <authorList>
            <person name="Rubenstein D.R."/>
            <person name="Corvelo A."/>
            <person name="MacManes M.D."/>
            <person name="Maia R."/>
            <person name="Narzisi G."/>
            <person name="Rousaki A."/>
            <person name="Vandenabeele P."/>
            <person name="Shawkey M.D."/>
            <person name="Solomon J."/>
        </authorList>
    </citation>
    <scope>NUCLEOTIDE SEQUENCE [LARGE SCALE GENOMIC DNA]</scope>
    <source>
        <strain evidence="11">SS15</strain>
    </source>
</reference>
<dbReference type="Pfam" id="PF01398">
    <property type="entry name" value="JAB"/>
    <property type="match status" value="1"/>
</dbReference>
<evidence type="ECO:0000256" key="7">
    <source>
        <dbReference type="ARBA" id="ARBA00022833"/>
    </source>
</evidence>
<dbReference type="EMBL" id="JADDUC020000010">
    <property type="protein sequence ID" value="KAI1236348.1"/>
    <property type="molecule type" value="Genomic_DNA"/>
</dbReference>
<dbReference type="Gene3D" id="3.40.140.10">
    <property type="entry name" value="Cytidine Deaminase, domain 2"/>
    <property type="match status" value="1"/>
</dbReference>
<evidence type="ECO:0000256" key="1">
    <source>
        <dbReference type="ARBA" id="ARBA00001947"/>
    </source>
</evidence>
<evidence type="ECO:0000256" key="3">
    <source>
        <dbReference type="ARBA" id="ARBA00022670"/>
    </source>
</evidence>
<dbReference type="GO" id="GO:0061578">
    <property type="term" value="F:K63-linked deubiquitinase activity"/>
    <property type="evidence" value="ECO:0007669"/>
    <property type="project" value="InterPro"/>
</dbReference>
<dbReference type="SMART" id="SM00232">
    <property type="entry name" value="JAB_MPN"/>
    <property type="match status" value="1"/>
</dbReference>
<feature type="non-terminal residue" evidence="10">
    <location>
        <position position="1"/>
    </location>
</feature>
<dbReference type="GO" id="GO:0016020">
    <property type="term" value="C:membrane"/>
    <property type="evidence" value="ECO:0007669"/>
    <property type="project" value="TreeGrafter"/>
</dbReference>
<evidence type="ECO:0000313" key="11">
    <source>
        <dbReference type="EMBL" id="KAI1236348.1"/>
    </source>
</evidence>
<evidence type="ECO:0000259" key="9">
    <source>
        <dbReference type="PROSITE" id="PS50249"/>
    </source>
</evidence>
<evidence type="ECO:0000256" key="4">
    <source>
        <dbReference type="ARBA" id="ARBA00022723"/>
    </source>
</evidence>
<reference evidence="11" key="3">
    <citation type="submission" date="2022-01" db="EMBL/GenBank/DDBJ databases">
        <authorList>
            <person name="Rubenstein D.R."/>
        </authorList>
    </citation>
    <scope>NUCLEOTIDE SEQUENCE</scope>
    <source>
        <strain evidence="11">SS15</strain>
        <tissue evidence="11">Liver</tissue>
    </source>
</reference>
<dbReference type="InterPro" id="IPR044098">
    <property type="entry name" value="STAMBP/STALP-like_MPN"/>
</dbReference>
<dbReference type="GO" id="GO:0046872">
    <property type="term" value="F:metal ion binding"/>
    <property type="evidence" value="ECO:0007669"/>
    <property type="project" value="UniProtKB-KW"/>
</dbReference>
<comment type="cofactor">
    <cofactor evidence="1">
        <name>Zn(2+)</name>
        <dbReference type="ChEBI" id="CHEBI:29105"/>
    </cofactor>
</comment>
<comment type="similarity">
    <text evidence="2">Belongs to the peptidase M67C family.</text>
</comment>
<evidence type="ECO:0000256" key="8">
    <source>
        <dbReference type="ARBA" id="ARBA00023049"/>
    </source>
</evidence>
<evidence type="ECO:0000313" key="12">
    <source>
        <dbReference type="Proteomes" id="UP000618051"/>
    </source>
</evidence>
<dbReference type="Proteomes" id="UP000618051">
    <property type="component" value="Unassembled WGS sequence"/>
</dbReference>
<evidence type="ECO:0000256" key="6">
    <source>
        <dbReference type="ARBA" id="ARBA00022801"/>
    </source>
</evidence>
<dbReference type="GO" id="GO:0005768">
    <property type="term" value="C:endosome"/>
    <property type="evidence" value="ECO:0007669"/>
    <property type="project" value="TreeGrafter"/>
</dbReference>
<keyword evidence="4" id="KW-0479">Metal-binding</keyword>
<evidence type="ECO:0000313" key="10">
    <source>
        <dbReference type="EMBL" id="KAG0121233.1"/>
    </source>
</evidence>
<dbReference type="GO" id="GO:0006508">
    <property type="term" value="P:proteolysis"/>
    <property type="evidence" value="ECO:0007669"/>
    <property type="project" value="UniProtKB-KW"/>
</dbReference>